<keyword evidence="2" id="KW-1185">Reference proteome</keyword>
<sequence length="104" mass="11425">MSLYNRATTVTNYYVHTTVIPCLSYLTMDKDHVTTKALGVVSVQGGEGAAQFSTEVTSRTGCKLHCCIAATPLGDRHDPSLRVYTPPPYETEINVEERVGEFNV</sequence>
<evidence type="ECO:0000313" key="2">
    <source>
        <dbReference type="Proteomes" id="UP000297452"/>
    </source>
</evidence>
<organism evidence="1 2">
    <name type="scientific">Botryotinia narcissicola</name>
    <dbReference type="NCBI Taxonomy" id="278944"/>
    <lineage>
        <taxon>Eukaryota</taxon>
        <taxon>Fungi</taxon>
        <taxon>Dikarya</taxon>
        <taxon>Ascomycota</taxon>
        <taxon>Pezizomycotina</taxon>
        <taxon>Leotiomycetes</taxon>
        <taxon>Helotiales</taxon>
        <taxon>Sclerotiniaceae</taxon>
        <taxon>Botryotinia</taxon>
    </lineage>
</organism>
<dbReference type="AlphaFoldDB" id="A0A4Z1H8E3"/>
<comment type="caution">
    <text evidence="1">The sequence shown here is derived from an EMBL/GenBank/DDBJ whole genome shotgun (WGS) entry which is preliminary data.</text>
</comment>
<protein>
    <submittedName>
        <fullName evidence="1">Uncharacterized protein</fullName>
    </submittedName>
</protein>
<name>A0A4Z1H8E3_9HELO</name>
<dbReference type="Proteomes" id="UP000297452">
    <property type="component" value="Unassembled WGS sequence"/>
</dbReference>
<dbReference type="EMBL" id="PQXJ01000822">
    <property type="protein sequence ID" value="TGO44421.1"/>
    <property type="molecule type" value="Genomic_DNA"/>
</dbReference>
<evidence type="ECO:0000313" key="1">
    <source>
        <dbReference type="EMBL" id="TGO44421.1"/>
    </source>
</evidence>
<proteinExistence type="predicted"/>
<reference evidence="1 2" key="1">
    <citation type="submission" date="2017-12" db="EMBL/GenBank/DDBJ databases">
        <title>Comparative genomics of Botrytis spp.</title>
        <authorList>
            <person name="Valero-Jimenez C.A."/>
            <person name="Tapia P."/>
            <person name="Veloso J."/>
            <person name="Silva-Moreno E."/>
            <person name="Staats M."/>
            <person name="Valdes J.H."/>
            <person name="Van Kan J.A.L."/>
        </authorList>
    </citation>
    <scope>NUCLEOTIDE SEQUENCE [LARGE SCALE GENOMIC DNA]</scope>
    <source>
        <strain evidence="1 2">MUCL2120</strain>
    </source>
</reference>
<accession>A0A4Z1H8E3</accession>
<gene>
    <name evidence="1" type="ORF">BOTNAR_0826g00030</name>
</gene>